<organism evidence="2 3">
    <name type="scientific">Kurthia gibsonii</name>
    <dbReference type="NCBI Taxonomy" id="33946"/>
    <lineage>
        <taxon>Bacteria</taxon>
        <taxon>Bacillati</taxon>
        <taxon>Bacillota</taxon>
        <taxon>Bacilli</taxon>
        <taxon>Bacillales</taxon>
        <taxon>Caryophanaceae</taxon>
        <taxon>Kurthia</taxon>
    </lineage>
</organism>
<comment type="caution">
    <text evidence="2">The sequence shown here is derived from an EMBL/GenBank/DDBJ whole genome shotgun (WGS) entry which is preliminary data.</text>
</comment>
<dbReference type="EMBL" id="JBCEWA010000003">
    <property type="protein sequence ID" value="MEL5987817.1"/>
    <property type="molecule type" value="Genomic_DNA"/>
</dbReference>
<feature type="transmembrane region" description="Helical" evidence="1">
    <location>
        <begin position="79"/>
        <end position="96"/>
    </location>
</feature>
<name>A0ABU9LLT5_9BACL</name>
<dbReference type="RefSeq" id="WP_325943471.1">
    <property type="nucleotide sequence ID" value="NZ_CP147847.1"/>
</dbReference>
<sequence length="121" mass="13501">MDIVIKVLSTLVAIEFLFIMYLETLATSSDRTSKTFNFTKKELSSDKIKLLMKNQGIYNGLIGLVILYAAFISDNGQELLIINMIYIVLVALYGAYSSSNISIFFKQGTLALITLLILVFS</sequence>
<feature type="transmembrane region" description="Helical" evidence="1">
    <location>
        <begin position="103"/>
        <end position="120"/>
    </location>
</feature>
<dbReference type="Pfam" id="PF06993">
    <property type="entry name" value="DUF1304"/>
    <property type="match status" value="1"/>
</dbReference>
<evidence type="ECO:0000313" key="3">
    <source>
        <dbReference type="Proteomes" id="UP001398420"/>
    </source>
</evidence>
<dbReference type="InterPro" id="IPR009732">
    <property type="entry name" value="DUF1304"/>
</dbReference>
<evidence type="ECO:0000256" key="1">
    <source>
        <dbReference type="SAM" id="Phobius"/>
    </source>
</evidence>
<keyword evidence="1" id="KW-1133">Transmembrane helix</keyword>
<keyword evidence="1" id="KW-0472">Membrane</keyword>
<keyword evidence="3" id="KW-1185">Reference proteome</keyword>
<dbReference type="Proteomes" id="UP001398420">
    <property type="component" value="Unassembled WGS sequence"/>
</dbReference>
<feature type="transmembrane region" description="Helical" evidence="1">
    <location>
        <begin position="56"/>
        <end position="73"/>
    </location>
</feature>
<evidence type="ECO:0000313" key="2">
    <source>
        <dbReference type="EMBL" id="MEL5987817.1"/>
    </source>
</evidence>
<reference evidence="2 3" key="1">
    <citation type="submission" date="2024-04" db="EMBL/GenBank/DDBJ databases">
        <authorList>
            <person name="Wu Y.S."/>
            <person name="Zhang L."/>
        </authorList>
    </citation>
    <scope>NUCLEOTIDE SEQUENCE [LARGE SCALE GENOMIC DNA]</scope>
    <source>
        <strain evidence="2 3">KG-01</strain>
    </source>
</reference>
<accession>A0ABU9LLT5</accession>
<proteinExistence type="predicted"/>
<feature type="transmembrane region" description="Helical" evidence="1">
    <location>
        <begin position="6"/>
        <end position="26"/>
    </location>
</feature>
<dbReference type="PANTHER" id="PTHR38446:SF1">
    <property type="entry name" value="BLL0914 PROTEIN"/>
    <property type="match status" value="1"/>
</dbReference>
<gene>
    <name evidence="2" type="ORF">AAF454_05250</name>
</gene>
<protein>
    <submittedName>
        <fullName evidence="2">DUF1304 domain-containing protein</fullName>
    </submittedName>
</protein>
<dbReference type="PANTHER" id="PTHR38446">
    <property type="entry name" value="BLL0914 PROTEIN"/>
    <property type="match status" value="1"/>
</dbReference>
<keyword evidence="1" id="KW-0812">Transmembrane</keyword>